<protein>
    <submittedName>
        <fullName evidence="1">Uncharacterized protein</fullName>
    </submittedName>
</protein>
<dbReference type="EMBL" id="CACRXK020006867">
    <property type="protein sequence ID" value="CAB4010675.1"/>
    <property type="molecule type" value="Genomic_DNA"/>
</dbReference>
<dbReference type="Proteomes" id="UP001152795">
    <property type="component" value="Unassembled WGS sequence"/>
</dbReference>
<proteinExistence type="predicted"/>
<evidence type="ECO:0000313" key="2">
    <source>
        <dbReference type="Proteomes" id="UP001152795"/>
    </source>
</evidence>
<dbReference type="AlphaFoldDB" id="A0A6S7HWM8"/>
<gene>
    <name evidence="1" type="ORF">PACLA_8A038512</name>
</gene>
<sequence>MTASIVKCTLTQLCILTNKEYATNSSRSGNEGEGEALNNQQSPPIPQSVMNKLLRQILLTPGKTVSFSQLSQKGMFRKNVHGYSGKNLMHHLVANILPKVPLGVVQEKATANRIMVYFFVKDDLPEDETSEDTVKLIQHLAKVAESEEPGQEAMPQLKWQMSDGLIDRIHHGQACLRSDKNFNDGEIMSFER</sequence>
<keyword evidence="2" id="KW-1185">Reference proteome</keyword>
<accession>A0A6S7HWM8</accession>
<organism evidence="1 2">
    <name type="scientific">Paramuricea clavata</name>
    <name type="common">Red gorgonian</name>
    <name type="synonym">Violescent sea-whip</name>
    <dbReference type="NCBI Taxonomy" id="317549"/>
    <lineage>
        <taxon>Eukaryota</taxon>
        <taxon>Metazoa</taxon>
        <taxon>Cnidaria</taxon>
        <taxon>Anthozoa</taxon>
        <taxon>Octocorallia</taxon>
        <taxon>Malacalcyonacea</taxon>
        <taxon>Plexauridae</taxon>
        <taxon>Paramuricea</taxon>
    </lineage>
</organism>
<comment type="caution">
    <text evidence="1">The sequence shown here is derived from an EMBL/GenBank/DDBJ whole genome shotgun (WGS) entry which is preliminary data.</text>
</comment>
<evidence type="ECO:0000313" key="1">
    <source>
        <dbReference type="EMBL" id="CAB4010675.1"/>
    </source>
</evidence>
<reference evidence="1" key="1">
    <citation type="submission" date="2020-04" db="EMBL/GenBank/DDBJ databases">
        <authorList>
            <person name="Alioto T."/>
            <person name="Alioto T."/>
            <person name="Gomez Garrido J."/>
        </authorList>
    </citation>
    <scope>NUCLEOTIDE SEQUENCE</scope>
    <source>
        <strain evidence="1">A484AB</strain>
    </source>
</reference>
<name>A0A6S7HWM8_PARCT</name>